<accession>A0A8K0P820</accession>
<comment type="caution">
    <text evidence="1">The sequence shown here is derived from an EMBL/GenBank/DDBJ whole genome shotgun (WGS) entry which is preliminary data.</text>
</comment>
<protein>
    <submittedName>
        <fullName evidence="1">Uncharacterized protein</fullName>
    </submittedName>
</protein>
<dbReference type="Pfam" id="PF14223">
    <property type="entry name" value="Retrotran_gag_2"/>
    <property type="match status" value="1"/>
</dbReference>
<dbReference type="Proteomes" id="UP000792457">
    <property type="component" value="Unassembled WGS sequence"/>
</dbReference>
<name>A0A8K0P820_LADFU</name>
<sequence length="145" mass="16555">MLLIKNDTWGYVSGEIPLPEEETCSEALVAEARRKVWFVLDKKARSDLILSISPLELKQICGCETFRDVWMKLESNYASKGPARKAMLLKQLTLHDVREHMARFFDAVDKKAAMDVDINADLLAIMLLYSLPGSYENFQCAIELR</sequence>
<dbReference type="EMBL" id="KZ309157">
    <property type="protein sequence ID" value="KAG8237351.1"/>
    <property type="molecule type" value="Genomic_DNA"/>
</dbReference>
<organism evidence="1 2">
    <name type="scientific">Ladona fulva</name>
    <name type="common">Scarce chaser dragonfly</name>
    <name type="synonym">Libellula fulva</name>
    <dbReference type="NCBI Taxonomy" id="123851"/>
    <lineage>
        <taxon>Eukaryota</taxon>
        <taxon>Metazoa</taxon>
        <taxon>Ecdysozoa</taxon>
        <taxon>Arthropoda</taxon>
        <taxon>Hexapoda</taxon>
        <taxon>Insecta</taxon>
        <taxon>Pterygota</taxon>
        <taxon>Palaeoptera</taxon>
        <taxon>Odonata</taxon>
        <taxon>Epiprocta</taxon>
        <taxon>Anisoptera</taxon>
        <taxon>Libelluloidea</taxon>
        <taxon>Libellulidae</taxon>
        <taxon>Ladona</taxon>
    </lineage>
</organism>
<reference evidence="1" key="2">
    <citation type="submission" date="2017-10" db="EMBL/GenBank/DDBJ databases">
        <title>Ladona fulva Genome sequencing and assembly.</title>
        <authorList>
            <person name="Murali S."/>
            <person name="Richards S."/>
            <person name="Bandaranaike D."/>
            <person name="Bellair M."/>
            <person name="Blankenburg K."/>
            <person name="Chao H."/>
            <person name="Dinh H."/>
            <person name="Doddapaneni H."/>
            <person name="Dugan-Rocha S."/>
            <person name="Elkadiri S."/>
            <person name="Gnanaolivu R."/>
            <person name="Hernandez B."/>
            <person name="Skinner E."/>
            <person name="Javaid M."/>
            <person name="Lee S."/>
            <person name="Li M."/>
            <person name="Ming W."/>
            <person name="Munidasa M."/>
            <person name="Muniz J."/>
            <person name="Nguyen L."/>
            <person name="Hughes D."/>
            <person name="Osuji N."/>
            <person name="Pu L.-L."/>
            <person name="Puazo M."/>
            <person name="Qu C."/>
            <person name="Quiroz J."/>
            <person name="Raj R."/>
            <person name="Weissenberger G."/>
            <person name="Xin Y."/>
            <person name="Zou X."/>
            <person name="Han Y."/>
            <person name="Worley K."/>
            <person name="Muzny D."/>
            <person name="Gibbs R."/>
        </authorList>
    </citation>
    <scope>NUCLEOTIDE SEQUENCE</scope>
    <source>
        <strain evidence="1">Sampled in the wild</strain>
    </source>
</reference>
<gene>
    <name evidence="1" type="ORF">J437_LFUL016552</name>
</gene>
<dbReference type="OrthoDB" id="7682542at2759"/>
<dbReference type="AlphaFoldDB" id="A0A8K0P820"/>
<proteinExistence type="predicted"/>
<reference evidence="1" key="1">
    <citation type="submission" date="2013-04" db="EMBL/GenBank/DDBJ databases">
        <authorList>
            <person name="Qu J."/>
            <person name="Murali S.C."/>
            <person name="Bandaranaike D."/>
            <person name="Bellair M."/>
            <person name="Blankenburg K."/>
            <person name="Chao H."/>
            <person name="Dinh H."/>
            <person name="Doddapaneni H."/>
            <person name="Downs B."/>
            <person name="Dugan-Rocha S."/>
            <person name="Elkadiri S."/>
            <person name="Gnanaolivu R.D."/>
            <person name="Hernandez B."/>
            <person name="Javaid M."/>
            <person name="Jayaseelan J.C."/>
            <person name="Lee S."/>
            <person name="Li M."/>
            <person name="Ming W."/>
            <person name="Munidasa M."/>
            <person name="Muniz J."/>
            <person name="Nguyen L."/>
            <person name="Ongeri F."/>
            <person name="Osuji N."/>
            <person name="Pu L.-L."/>
            <person name="Puazo M."/>
            <person name="Qu C."/>
            <person name="Quiroz J."/>
            <person name="Raj R."/>
            <person name="Weissenberger G."/>
            <person name="Xin Y."/>
            <person name="Zou X."/>
            <person name="Han Y."/>
            <person name="Richards S."/>
            <person name="Worley K."/>
            <person name="Muzny D."/>
            <person name="Gibbs R."/>
        </authorList>
    </citation>
    <scope>NUCLEOTIDE SEQUENCE</scope>
    <source>
        <strain evidence="1">Sampled in the wild</strain>
    </source>
</reference>
<evidence type="ECO:0000313" key="1">
    <source>
        <dbReference type="EMBL" id="KAG8237351.1"/>
    </source>
</evidence>
<evidence type="ECO:0000313" key="2">
    <source>
        <dbReference type="Proteomes" id="UP000792457"/>
    </source>
</evidence>
<keyword evidence="2" id="KW-1185">Reference proteome</keyword>